<dbReference type="GO" id="GO:0006357">
    <property type="term" value="P:regulation of transcription by RNA polymerase II"/>
    <property type="evidence" value="ECO:0007669"/>
    <property type="project" value="TreeGrafter"/>
</dbReference>
<name>A0A818ES85_9BILA</name>
<dbReference type="InterPro" id="IPR007198">
    <property type="entry name" value="Ssl1-like"/>
</dbReference>
<dbReference type="PANTHER" id="PTHR12695">
    <property type="entry name" value="GENERAL TRANSCRIPTION FACTOR IIH SUBUNIT 2"/>
    <property type="match status" value="1"/>
</dbReference>
<dbReference type="Proteomes" id="UP000663851">
    <property type="component" value="Unassembled WGS sequence"/>
</dbReference>
<dbReference type="EMBL" id="CAJNYD010002947">
    <property type="protein sequence ID" value="CAF3462980.1"/>
    <property type="molecule type" value="Genomic_DNA"/>
</dbReference>
<reference evidence="2" key="1">
    <citation type="submission" date="2021-02" db="EMBL/GenBank/DDBJ databases">
        <authorList>
            <person name="Nowell W R."/>
        </authorList>
    </citation>
    <scope>NUCLEOTIDE SEQUENCE</scope>
</reference>
<dbReference type="GO" id="GO:0005675">
    <property type="term" value="C:transcription factor TFIIH holo complex"/>
    <property type="evidence" value="ECO:0007669"/>
    <property type="project" value="TreeGrafter"/>
</dbReference>
<evidence type="ECO:0000259" key="1">
    <source>
        <dbReference type="Pfam" id="PF04056"/>
    </source>
</evidence>
<dbReference type="Gene3D" id="3.40.50.410">
    <property type="entry name" value="von Willebrand factor, type A domain"/>
    <property type="match status" value="1"/>
</dbReference>
<dbReference type="GO" id="GO:0006289">
    <property type="term" value="P:nucleotide-excision repair"/>
    <property type="evidence" value="ECO:0007669"/>
    <property type="project" value="TreeGrafter"/>
</dbReference>
<gene>
    <name evidence="3" type="ORF">HFQ381_LOCUS14413</name>
    <name evidence="2" type="ORF">LUA448_LOCUS22787</name>
</gene>
<dbReference type="AlphaFoldDB" id="A0A818ES85"/>
<dbReference type="Proteomes" id="UP000663833">
    <property type="component" value="Unassembled WGS sequence"/>
</dbReference>
<evidence type="ECO:0000313" key="2">
    <source>
        <dbReference type="EMBL" id="CAF3462980.1"/>
    </source>
</evidence>
<proteinExistence type="predicted"/>
<dbReference type="EMBL" id="CAJOBO010000941">
    <property type="protein sequence ID" value="CAF4314629.1"/>
    <property type="molecule type" value="Genomic_DNA"/>
</dbReference>
<comment type="caution">
    <text evidence="2">The sequence shown here is derived from an EMBL/GenBank/DDBJ whole genome shotgun (WGS) entry which is preliminary data.</text>
</comment>
<sequence>MDQDDDQYRWESGYERTWEVIQEDESGSIAATVNAINQKNRRKELAQLPNVRLGMMRHLYVVLDMSDAMKDQDLRPNRLFCSIELLKEFIFMYFDSNPISQIGLIITRKKRSEKISELAG</sequence>
<dbReference type="Pfam" id="PF04056">
    <property type="entry name" value="Ssl1"/>
    <property type="match status" value="1"/>
</dbReference>
<evidence type="ECO:0000313" key="3">
    <source>
        <dbReference type="EMBL" id="CAF4314629.1"/>
    </source>
</evidence>
<organism evidence="2 4">
    <name type="scientific">Rotaria socialis</name>
    <dbReference type="NCBI Taxonomy" id="392032"/>
    <lineage>
        <taxon>Eukaryota</taxon>
        <taxon>Metazoa</taxon>
        <taxon>Spiralia</taxon>
        <taxon>Gnathifera</taxon>
        <taxon>Rotifera</taxon>
        <taxon>Eurotatoria</taxon>
        <taxon>Bdelloidea</taxon>
        <taxon>Philodinida</taxon>
        <taxon>Philodinidae</taxon>
        <taxon>Rotaria</taxon>
    </lineage>
</organism>
<protein>
    <recommendedName>
        <fullName evidence="1">Ssl1-like domain-containing protein</fullName>
    </recommendedName>
</protein>
<feature type="non-terminal residue" evidence="2">
    <location>
        <position position="1"/>
    </location>
</feature>
<dbReference type="PANTHER" id="PTHR12695:SF2">
    <property type="entry name" value="GENERAL TRANSCRIPTION FACTOR IIH SUBUNIT 2-RELATED"/>
    <property type="match status" value="1"/>
</dbReference>
<dbReference type="InterPro" id="IPR036465">
    <property type="entry name" value="vWFA_dom_sf"/>
</dbReference>
<feature type="domain" description="Ssl1-like" evidence="1">
    <location>
        <begin position="62"/>
        <end position="120"/>
    </location>
</feature>
<accession>A0A818ES85</accession>
<evidence type="ECO:0000313" key="4">
    <source>
        <dbReference type="Proteomes" id="UP000663833"/>
    </source>
</evidence>